<dbReference type="InterPro" id="IPR035901">
    <property type="entry name" value="GIY-YIG_endonuc_sf"/>
</dbReference>
<organism evidence="3 4">
    <name type="scientific">Legionella dresdenensis</name>
    <dbReference type="NCBI Taxonomy" id="450200"/>
    <lineage>
        <taxon>Bacteria</taxon>
        <taxon>Pseudomonadati</taxon>
        <taxon>Pseudomonadota</taxon>
        <taxon>Gammaproteobacteria</taxon>
        <taxon>Legionellales</taxon>
        <taxon>Legionellaceae</taxon>
        <taxon>Legionella</taxon>
    </lineage>
</organism>
<comment type="similarity">
    <text evidence="1">Belongs to the UPF0213 family.</text>
</comment>
<comment type="caution">
    <text evidence="3">The sequence shown here is derived from an EMBL/GenBank/DDBJ whole genome shotgun (WGS) entry which is preliminary data.</text>
</comment>
<dbReference type="InterPro" id="IPR000305">
    <property type="entry name" value="GIY-YIG_endonuc"/>
</dbReference>
<dbReference type="Gene3D" id="3.40.1440.10">
    <property type="entry name" value="GIY-YIG endonuclease"/>
    <property type="match status" value="1"/>
</dbReference>
<dbReference type="Proteomes" id="UP001595758">
    <property type="component" value="Unassembled WGS sequence"/>
</dbReference>
<gene>
    <name evidence="3" type="ORF">ACFORL_06265</name>
</gene>
<dbReference type="RefSeq" id="WP_382342186.1">
    <property type="nucleotide sequence ID" value="NZ_JBHSAB010000010.1"/>
</dbReference>
<keyword evidence="4" id="KW-1185">Reference proteome</keyword>
<dbReference type="CDD" id="cd10448">
    <property type="entry name" value="GIY-YIG_unchar_3"/>
    <property type="match status" value="1"/>
</dbReference>
<evidence type="ECO:0000256" key="1">
    <source>
        <dbReference type="ARBA" id="ARBA00007435"/>
    </source>
</evidence>
<dbReference type="PANTHER" id="PTHR34477">
    <property type="entry name" value="UPF0213 PROTEIN YHBQ"/>
    <property type="match status" value="1"/>
</dbReference>
<dbReference type="PROSITE" id="PS50164">
    <property type="entry name" value="GIY_YIG"/>
    <property type="match status" value="1"/>
</dbReference>
<reference evidence="4" key="1">
    <citation type="journal article" date="2019" name="Int. J. Syst. Evol. Microbiol.">
        <title>The Global Catalogue of Microorganisms (GCM) 10K type strain sequencing project: providing services to taxonomists for standard genome sequencing and annotation.</title>
        <authorList>
            <consortium name="The Broad Institute Genomics Platform"/>
            <consortium name="The Broad Institute Genome Sequencing Center for Infectious Disease"/>
            <person name="Wu L."/>
            <person name="Ma J."/>
        </authorList>
    </citation>
    <scope>NUCLEOTIDE SEQUENCE [LARGE SCALE GENOMIC DNA]</scope>
    <source>
        <strain evidence="4">CCUG 59858</strain>
    </source>
</reference>
<dbReference type="PANTHER" id="PTHR34477:SF5">
    <property type="entry name" value="BSL5627 PROTEIN"/>
    <property type="match status" value="1"/>
</dbReference>
<dbReference type="Pfam" id="PF01541">
    <property type="entry name" value="GIY-YIG"/>
    <property type="match status" value="1"/>
</dbReference>
<accession>A0ABV8CED4</accession>
<evidence type="ECO:0000259" key="2">
    <source>
        <dbReference type="PROSITE" id="PS50164"/>
    </source>
</evidence>
<name>A0ABV8CED4_9GAMM</name>
<proteinExistence type="inferred from homology"/>
<dbReference type="SUPFAM" id="SSF82771">
    <property type="entry name" value="GIY-YIG endonuclease"/>
    <property type="match status" value="1"/>
</dbReference>
<protein>
    <submittedName>
        <fullName evidence="3">GIY-YIG nuclease family protein</fullName>
    </submittedName>
</protein>
<evidence type="ECO:0000313" key="3">
    <source>
        <dbReference type="EMBL" id="MFC3908680.1"/>
    </source>
</evidence>
<dbReference type="InterPro" id="IPR050190">
    <property type="entry name" value="UPF0213_domain"/>
</dbReference>
<evidence type="ECO:0000313" key="4">
    <source>
        <dbReference type="Proteomes" id="UP001595758"/>
    </source>
</evidence>
<feature type="domain" description="GIY-YIG" evidence="2">
    <location>
        <begin position="2"/>
        <end position="79"/>
    </location>
</feature>
<dbReference type="EMBL" id="JBHSAB010000010">
    <property type="protein sequence ID" value="MFC3908680.1"/>
    <property type="molecule type" value="Genomic_DNA"/>
</dbReference>
<sequence>MRPSYVYILASQRNGTLYVGSTSSLIKRTCEHKNKFIPGFTTKYNVNMLVYYETHVLYIEAARREKRFKNWPRKWKLNLIEKFNPEWRDLYEEICQ</sequence>